<dbReference type="PROSITE" id="PS00211">
    <property type="entry name" value="ABC_TRANSPORTER_1"/>
    <property type="match status" value="1"/>
</dbReference>
<dbReference type="SMART" id="SM00382">
    <property type="entry name" value="AAA"/>
    <property type="match status" value="1"/>
</dbReference>
<dbReference type="Proteomes" id="UP000306985">
    <property type="component" value="Unassembled WGS sequence"/>
</dbReference>
<dbReference type="EMBL" id="SZZH01000004">
    <property type="protein sequence ID" value="TKV57836.1"/>
    <property type="molecule type" value="Genomic_DNA"/>
</dbReference>
<evidence type="ECO:0000259" key="7">
    <source>
        <dbReference type="PROSITE" id="PS50893"/>
    </source>
</evidence>
<dbReference type="OrthoDB" id="3282096at2"/>
<name>A0A4U6QD21_9ACTN</name>
<keyword evidence="5 8" id="KW-0067">ATP-binding</keyword>
<dbReference type="InterPro" id="IPR017871">
    <property type="entry name" value="ABC_transporter-like_CS"/>
</dbReference>
<evidence type="ECO:0000256" key="6">
    <source>
        <dbReference type="ARBA" id="ARBA00023251"/>
    </source>
</evidence>
<dbReference type="PANTHER" id="PTHR42711:SF5">
    <property type="entry name" value="ABC TRANSPORTER ATP-BINDING PROTEIN NATA"/>
    <property type="match status" value="1"/>
</dbReference>
<accession>A0A4U6QD21</accession>
<keyword evidence="4" id="KW-0547">Nucleotide-binding</keyword>
<reference evidence="8 9" key="1">
    <citation type="submission" date="2019-05" db="EMBL/GenBank/DDBJ databases">
        <title>Nakamurella sp. N5BH11, whole genome shotgun sequence.</title>
        <authorList>
            <person name="Tuo L."/>
        </authorList>
    </citation>
    <scope>NUCLEOTIDE SEQUENCE [LARGE SCALE GENOMIC DNA]</scope>
    <source>
        <strain evidence="8 9">N5BH11</strain>
    </source>
</reference>
<keyword evidence="3" id="KW-0813">Transport</keyword>
<gene>
    <name evidence="8" type="ORF">FDO65_17035</name>
</gene>
<dbReference type="GO" id="GO:0005886">
    <property type="term" value="C:plasma membrane"/>
    <property type="evidence" value="ECO:0007669"/>
    <property type="project" value="UniProtKB-SubCell"/>
</dbReference>
<organism evidence="8 9">
    <name type="scientific">Nakamurella flava</name>
    <dbReference type="NCBI Taxonomy" id="2576308"/>
    <lineage>
        <taxon>Bacteria</taxon>
        <taxon>Bacillati</taxon>
        <taxon>Actinomycetota</taxon>
        <taxon>Actinomycetes</taxon>
        <taxon>Nakamurellales</taxon>
        <taxon>Nakamurellaceae</taxon>
        <taxon>Nakamurella</taxon>
    </lineage>
</organism>
<dbReference type="GO" id="GO:0005524">
    <property type="term" value="F:ATP binding"/>
    <property type="evidence" value="ECO:0007669"/>
    <property type="project" value="UniProtKB-KW"/>
</dbReference>
<keyword evidence="6" id="KW-0046">Antibiotic resistance</keyword>
<evidence type="ECO:0000313" key="9">
    <source>
        <dbReference type="Proteomes" id="UP000306985"/>
    </source>
</evidence>
<dbReference type="Gene3D" id="3.40.50.300">
    <property type="entry name" value="P-loop containing nucleotide triphosphate hydrolases"/>
    <property type="match status" value="1"/>
</dbReference>
<evidence type="ECO:0000256" key="3">
    <source>
        <dbReference type="ARBA" id="ARBA00022448"/>
    </source>
</evidence>
<comment type="caution">
    <text evidence="8">The sequence shown here is derived from an EMBL/GenBank/DDBJ whole genome shotgun (WGS) entry which is preliminary data.</text>
</comment>
<dbReference type="InterPro" id="IPR003439">
    <property type="entry name" value="ABC_transporter-like_ATP-bd"/>
</dbReference>
<evidence type="ECO:0000256" key="2">
    <source>
        <dbReference type="ARBA" id="ARBA00005417"/>
    </source>
</evidence>
<dbReference type="InterPro" id="IPR003593">
    <property type="entry name" value="AAA+_ATPase"/>
</dbReference>
<proteinExistence type="inferred from homology"/>
<dbReference type="AlphaFoldDB" id="A0A4U6QD21"/>
<comment type="similarity">
    <text evidence="2">Belongs to the ABC transporter superfamily.</text>
</comment>
<dbReference type="PANTHER" id="PTHR42711">
    <property type="entry name" value="ABC TRANSPORTER ATP-BINDING PROTEIN"/>
    <property type="match status" value="1"/>
</dbReference>
<evidence type="ECO:0000256" key="5">
    <source>
        <dbReference type="ARBA" id="ARBA00022840"/>
    </source>
</evidence>
<dbReference type="InterPro" id="IPR027417">
    <property type="entry name" value="P-loop_NTPase"/>
</dbReference>
<evidence type="ECO:0000256" key="1">
    <source>
        <dbReference type="ARBA" id="ARBA00004202"/>
    </source>
</evidence>
<dbReference type="SUPFAM" id="SSF52540">
    <property type="entry name" value="P-loop containing nucleoside triphosphate hydrolases"/>
    <property type="match status" value="1"/>
</dbReference>
<protein>
    <submittedName>
        <fullName evidence="8">ABC transporter ATP-binding protein</fullName>
    </submittedName>
</protein>
<dbReference type="PROSITE" id="PS50893">
    <property type="entry name" value="ABC_TRANSPORTER_2"/>
    <property type="match status" value="1"/>
</dbReference>
<dbReference type="Pfam" id="PF00005">
    <property type="entry name" value="ABC_tran"/>
    <property type="match status" value="1"/>
</dbReference>
<comment type="subcellular location">
    <subcellularLocation>
        <location evidence="1">Cell membrane</location>
        <topology evidence="1">Peripheral membrane protein</topology>
    </subcellularLocation>
</comment>
<dbReference type="InterPro" id="IPR050763">
    <property type="entry name" value="ABC_transporter_ATP-binding"/>
</dbReference>
<evidence type="ECO:0000256" key="4">
    <source>
        <dbReference type="ARBA" id="ARBA00022741"/>
    </source>
</evidence>
<keyword evidence="9" id="KW-1185">Reference proteome</keyword>
<dbReference type="GO" id="GO:0016887">
    <property type="term" value="F:ATP hydrolysis activity"/>
    <property type="evidence" value="ECO:0007669"/>
    <property type="project" value="InterPro"/>
</dbReference>
<dbReference type="GO" id="GO:0046677">
    <property type="term" value="P:response to antibiotic"/>
    <property type="evidence" value="ECO:0007669"/>
    <property type="project" value="UniProtKB-KW"/>
</dbReference>
<evidence type="ECO:0000313" key="8">
    <source>
        <dbReference type="EMBL" id="TKV57836.1"/>
    </source>
</evidence>
<sequence length="351" mass="37280">MFRQQGSRPRPGRGHDTARIASDAAGGVDCHHPRKLVLSQIHDQDSGFGILWARRELQRATGRYSGHSGSGGRPDREGHRCPLSITGRGNLVTVVNLVGVDQWRPQSGLPACCAGMPINVQLQLLTVGDFGGRPSMNARQPMVTAEAAGVRLRRTWVLTDLHLSVAAGQRLHLAGPNGAGKTTVLRCLAGALRLRQGRMTVAGHPTGTPAARAALGLCLNPENGLHPRLTASENVVLGARLRLADRPAATVAAAHVVDEMGMTAYAAQEIRHCSAGQRARVSIARALVSDPPVLLFDEPTRSLDADGRDRFWAALDARPQATVVLVSHDPQDAERCAATVSLPARSGPGPR</sequence>
<feature type="domain" description="ABC transporter" evidence="7">
    <location>
        <begin position="143"/>
        <end position="346"/>
    </location>
</feature>